<proteinExistence type="inferred from homology"/>
<dbReference type="InterPro" id="IPR036388">
    <property type="entry name" value="WH-like_DNA-bd_sf"/>
</dbReference>
<evidence type="ECO:0000259" key="6">
    <source>
        <dbReference type="Pfam" id="PF02631"/>
    </source>
</evidence>
<dbReference type="GO" id="GO:0005737">
    <property type="term" value="C:cytoplasm"/>
    <property type="evidence" value="ECO:0007669"/>
    <property type="project" value="UniProtKB-SubCell"/>
</dbReference>
<dbReference type="InterPro" id="IPR053924">
    <property type="entry name" value="RecX_HTH_2nd"/>
</dbReference>
<dbReference type="HAMAP" id="MF_01114">
    <property type="entry name" value="RecX"/>
    <property type="match status" value="1"/>
</dbReference>
<evidence type="ECO:0000256" key="3">
    <source>
        <dbReference type="ARBA" id="ARBA00018111"/>
    </source>
</evidence>
<feature type="domain" description="RecX second three-helical" evidence="6">
    <location>
        <begin position="322"/>
        <end position="363"/>
    </location>
</feature>
<evidence type="ECO:0000313" key="8">
    <source>
        <dbReference type="EMBL" id="KAG0563701.1"/>
    </source>
</evidence>
<organism evidence="8 9">
    <name type="scientific">Ceratodon purpureus</name>
    <name type="common">Fire moss</name>
    <name type="synonym">Dicranum purpureum</name>
    <dbReference type="NCBI Taxonomy" id="3225"/>
    <lineage>
        <taxon>Eukaryota</taxon>
        <taxon>Viridiplantae</taxon>
        <taxon>Streptophyta</taxon>
        <taxon>Embryophyta</taxon>
        <taxon>Bryophyta</taxon>
        <taxon>Bryophytina</taxon>
        <taxon>Bryopsida</taxon>
        <taxon>Dicranidae</taxon>
        <taxon>Pseudoditrichales</taxon>
        <taxon>Ditrichaceae</taxon>
        <taxon>Ceratodon</taxon>
    </lineage>
</organism>
<evidence type="ECO:0000256" key="5">
    <source>
        <dbReference type="SAM" id="MobiDB-lite"/>
    </source>
</evidence>
<evidence type="ECO:0000313" key="9">
    <source>
        <dbReference type="Proteomes" id="UP000822688"/>
    </source>
</evidence>
<protein>
    <recommendedName>
        <fullName evidence="3">Regulatory protein RecX</fullName>
    </recommendedName>
</protein>
<comment type="similarity">
    <text evidence="2">Belongs to the RecX family.</text>
</comment>
<evidence type="ECO:0000256" key="1">
    <source>
        <dbReference type="ARBA" id="ARBA00004496"/>
    </source>
</evidence>
<reference evidence="8" key="1">
    <citation type="submission" date="2020-06" db="EMBL/GenBank/DDBJ databases">
        <title>WGS assembly of Ceratodon purpureus strain R40.</title>
        <authorList>
            <person name="Carey S.B."/>
            <person name="Jenkins J."/>
            <person name="Shu S."/>
            <person name="Lovell J.T."/>
            <person name="Sreedasyam A."/>
            <person name="Maumus F."/>
            <person name="Tiley G.P."/>
            <person name="Fernandez-Pozo N."/>
            <person name="Barry K."/>
            <person name="Chen C."/>
            <person name="Wang M."/>
            <person name="Lipzen A."/>
            <person name="Daum C."/>
            <person name="Saski C.A."/>
            <person name="Payton A.C."/>
            <person name="Mcbreen J.C."/>
            <person name="Conrad R.E."/>
            <person name="Kollar L.M."/>
            <person name="Olsson S."/>
            <person name="Huttunen S."/>
            <person name="Landis J.B."/>
            <person name="Wickett N.J."/>
            <person name="Johnson M.G."/>
            <person name="Rensing S.A."/>
            <person name="Grimwood J."/>
            <person name="Schmutz J."/>
            <person name="Mcdaniel S.F."/>
        </authorList>
    </citation>
    <scope>NUCLEOTIDE SEQUENCE</scope>
    <source>
        <strain evidence="8">R40</strain>
    </source>
</reference>
<dbReference type="EMBL" id="CM026429">
    <property type="protein sequence ID" value="KAG0563701.1"/>
    <property type="molecule type" value="Genomic_DNA"/>
</dbReference>
<comment type="caution">
    <text evidence="8">The sequence shown here is derived from an EMBL/GenBank/DDBJ whole genome shotgun (WGS) entry which is preliminary data.</text>
</comment>
<feature type="domain" description="RecX first three-helical" evidence="7">
    <location>
        <begin position="276"/>
        <end position="315"/>
    </location>
</feature>
<dbReference type="InterPro" id="IPR053926">
    <property type="entry name" value="RecX_HTH_1st"/>
</dbReference>
<dbReference type="GO" id="GO:0006282">
    <property type="term" value="P:regulation of DNA repair"/>
    <property type="evidence" value="ECO:0007669"/>
    <property type="project" value="InterPro"/>
</dbReference>
<evidence type="ECO:0000256" key="4">
    <source>
        <dbReference type="ARBA" id="ARBA00022490"/>
    </source>
</evidence>
<sequence length="448" mass="50372">MPNLGPLGAMAMRGCCAVIGRVGGVRSFSTIRGGSGPVRYNPQGPEGAKPARRESREEAGVLHSRPLQRWKRGVKADEDWGLRKSLEERRYWDGLEDVGREGAEEEQSFASSEMQRLKAEMKVRDSSPAPILRRRERIRPVAEEEQVGRKHETQFSSSPTKLRRVRDEAAAAPIDSERTPVAKEQSFGEGLFYGDGRKFEGLKSESSNWNRGPQALKKKNALQGSGLFYGDGRKFEGALPNATGLFNDPFIAAEDKLFEAVNTEEDKAVAKEKEAAKNYALRLLAMAPQTAQKLRQKLIGRNVRETVIESTIADLQRCGLQSDLEYAEAFARSRWRSSLWGPQRLKQELRQRGVCAEHTEAALEKIFSTTKASPEQGNAEDEEGRWGMTKEASEHLWEKAKLQWGRGGSISPEARKRRMVGWLQRRGFNWSITSHILKSLESQDREFG</sequence>
<keyword evidence="9" id="KW-1185">Reference proteome</keyword>
<dbReference type="AlphaFoldDB" id="A0A8T0GVC4"/>
<dbReference type="InterPro" id="IPR003783">
    <property type="entry name" value="Regulatory_RecX"/>
</dbReference>
<gene>
    <name evidence="8" type="ORF">KC19_8G052700</name>
</gene>
<dbReference type="Proteomes" id="UP000822688">
    <property type="component" value="Chromosome 8"/>
</dbReference>
<evidence type="ECO:0000256" key="2">
    <source>
        <dbReference type="ARBA" id="ARBA00009695"/>
    </source>
</evidence>
<accession>A0A8T0GVC4</accession>
<dbReference type="Pfam" id="PF02631">
    <property type="entry name" value="RecX_HTH2"/>
    <property type="match status" value="1"/>
</dbReference>
<comment type="subcellular location">
    <subcellularLocation>
        <location evidence="1">Cytoplasm</location>
    </subcellularLocation>
</comment>
<name>A0A8T0GVC4_CERPU</name>
<evidence type="ECO:0000259" key="7">
    <source>
        <dbReference type="Pfam" id="PF21982"/>
    </source>
</evidence>
<dbReference type="PANTHER" id="PTHR33602:SF1">
    <property type="entry name" value="REGULATORY PROTEIN RECX FAMILY PROTEIN"/>
    <property type="match status" value="1"/>
</dbReference>
<feature type="region of interest" description="Disordered" evidence="5">
    <location>
        <begin position="370"/>
        <end position="390"/>
    </location>
</feature>
<keyword evidence="4" id="KW-0963">Cytoplasm</keyword>
<feature type="compositionally biased region" description="Basic and acidic residues" evidence="5">
    <location>
        <begin position="49"/>
        <end position="60"/>
    </location>
</feature>
<dbReference type="Gene3D" id="1.10.10.10">
    <property type="entry name" value="Winged helix-like DNA-binding domain superfamily/Winged helix DNA-binding domain"/>
    <property type="match status" value="2"/>
</dbReference>
<feature type="region of interest" description="Disordered" evidence="5">
    <location>
        <begin position="142"/>
        <end position="165"/>
    </location>
</feature>
<feature type="compositionally biased region" description="Basic and acidic residues" evidence="5">
    <location>
        <begin position="142"/>
        <end position="153"/>
    </location>
</feature>
<dbReference type="PANTHER" id="PTHR33602">
    <property type="entry name" value="REGULATORY PROTEIN RECX FAMILY PROTEIN"/>
    <property type="match status" value="1"/>
</dbReference>
<feature type="region of interest" description="Disordered" evidence="5">
    <location>
        <begin position="32"/>
        <end position="62"/>
    </location>
</feature>
<dbReference type="Pfam" id="PF21982">
    <property type="entry name" value="RecX_HTH1"/>
    <property type="match status" value="1"/>
</dbReference>